<dbReference type="EMBL" id="BAAABV010000006">
    <property type="protein sequence ID" value="GAA0274205.1"/>
    <property type="molecule type" value="Genomic_DNA"/>
</dbReference>
<proteinExistence type="predicted"/>
<dbReference type="InterPro" id="IPR012349">
    <property type="entry name" value="Split_barrel_FMN-bd"/>
</dbReference>
<organism evidence="3 4">
    <name type="scientific">Streptomyces polychromogenes</name>
    <dbReference type="NCBI Taxonomy" id="67342"/>
    <lineage>
        <taxon>Bacteria</taxon>
        <taxon>Bacillati</taxon>
        <taxon>Actinomycetota</taxon>
        <taxon>Actinomycetes</taxon>
        <taxon>Kitasatosporales</taxon>
        <taxon>Streptomycetaceae</taxon>
        <taxon>Streptomyces</taxon>
    </lineage>
</organism>
<gene>
    <name evidence="3" type="ORF">GCM10010302_09800</name>
</gene>
<reference evidence="3 4" key="1">
    <citation type="journal article" date="2019" name="Int. J. Syst. Evol. Microbiol.">
        <title>The Global Catalogue of Microorganisms (GCM) 10K type strain sequencing project: providing services to taxonomists for standard genome sequencing and annotation.</title>
        <authorList>
            <consortium name="The Broad Institute Genomics Platform"/>
            <consortium name="The Broad Institute Genome Sequencing Center for Infectious Disease"/>
            <person name="Wu L."/>
            <person name="Ma J."/>
        </authorList>
    </citation>
    <scope>NUCLEOTIDE SEQUENCE [LARGE SCALE GENOMIC DNA]</scope>
    <source>
        <strain evidence="3 4">JCM 4505</strain>
    </source>
</reference>
<keyword evidence="1" id="KW-0560">Oxidoreductase</keyword>
<evidence type="ECO:0000313" key="4">
    <source>
        <dbReference type="Proteomes" id="UP001501867"/>
    </source>
</evidence>
<dbReference type="InterPro" id="IPR052019">
    <property type="entry name" value="F420H2_bilvrd_red/Heme_oxyg"/>
</dbReference>
<evidence type="ECO:0000259" key="2">
    <source>
        <dbReference type="Pfam" id="PF01243"/>
    </source>
</evidence>
<sequence>MRPMTQVEREAFLAEPYVGILSVTAEPERAPLTTPIWYEYQPGGVVKVITAPGARKARLIEEAGRFALCAQVAEVEDYRYVSVEGPVTGIRPTSKQERFDMAARYMGDAATDYVNATEESAADYVAIHMRPERWNTFDFRRLPDLQERNA</sequence>
<evidence type="ECO:0000313" key="3">
    <source>
        <dbReference type="EMBL" id="GAA0274205.1"/>
    </source>
</evidence>
<dbReference type="SUPFAM" id="SSF50475">
    <property type="entry name" value="FMN-binding split barrel"/>
    <property type="match status" value="1"/>
</dbReference>
<evidence type="ECO:0000256" key="1">
    <source>
        <dbReference type="ARBA" id="ARBA00023002"/>
    </source>
</evidence>
<dbReference type="Gene3D" id="2.30.110.10">
    <property type="entry name" value="Electron Transport, Fmn-binding Protein, Chain A"/>
    <property type="match status" value="1"/>
</dbReference>
<feature type="domain" description="Pyridoxamine 5'-phosphate oxidase N-terminal" evidence="2">
    <location>
        <begin position="10"/>
        <end position="136"/>
    </location>
</feature>
<dbReference type="InterPro" id="IPR011576">
    <property type="entry name" value="Pyridox_Oxase_N"/>
</dbReference>
<comment type="caution">
    <text evidence="3">The sequence shown here is derived from an EMBL/GenBank/DDBJ whole genome shotgun (WGS) entry which is preliminary data.</text>
</comment>
<dbReference type="PANTHER" id="PTHR35176">
    <property type="entry name" value="HEME OXYGENASE HI_0854-RELATED"/>
    <property type="match status" value="1"/>
</dbReference>
<accession>A0ABN0V3Y4</accession>
<dbReference type="Pfam" id="PF01243">
    <property type="entry name" value="PNPOx_N"/>
    <property type="match status" value="1"/>
</dbReference>
<name>A0ABN0V3Y4_9ACTN</name>
<dbReference type="PANTHER" id="PTHR35176:SF6">
    <property type="entry name" value="HEME OXYGENASE HI_0854-RELATED"/>
    <property type="match status" value="1"/>
</dbReference>
<keyword evidence="4" id="KW-1185">Reference proteome</keyword>
<protein>
    <submittedName>
        <fullName evidence="3">Pyridoxamine 5'-phosphate oxidase family protein</fullName>
    </submittedName>
</protein>
<dbReference type="RefSeq" id="WP_344152894.1">
    <property type="nucleotide sequence ID" value="NZ_BAAABV010000006.1"/>
</dbReference>
<dbReference type="Proteomes" id="UP001501867">
    <property type="component" value="Unassembled WGS sequence"/>
</dbReference>